<dbReference type="InterPro" id="IPR017853">
    <property type="entry name" value="GH"/>
</dbReference>
<dbReference type="SUPFAM" id="SSF51445">
    <property type="entry name" value="(Trans)glycosidases"/>
    <property type="match status" value="1"/>
</dbReference>
<organism evidence="1">
    <name type="scientific">marine sediment metagenome</name>
    <dbReference type="NCBI Taxonomy" id="412755"/>
    <lineage>
        <taxon>unclassified sequences</taxon>
        <taxon>metagenomes</taxon>
        <taxon>ecological metagenomes</taxon>
    </lineage>
</organism>
<protein>
    <recommendedName>
        <fullName evidence="2">Glycoside hydrolase family 42 N-terminal domain-containing protein</fullName>
    </recommendedName>
</protein>
<evidence type="ECO:0000313" key="1">
    <source>
        <dbReference type="EMBL" id="GAI38355.1"/>
    </source>
</evidence>
<dbReference type="Gene3D" id="3.20.20.80">
    <property type="entry name" value="Glycosidases"/>
    <property type="match status" value="1"/>
</dbReference>
<dbReference type="AlphaFoldDB" id="X1PH60"/>
<sequence>DDSWGYGEDPNTLDEFYKRLEDLTDVVLSMKHICGFCYTQLTDIEQEQNGIYNYDRTEKFDMERIRKNFSKPRKIN</sequence>
<name>X1PH60_9ZZZZ</name>
<accession>X1PH60</accession>
<proteinExistence type="predicted"/>
<reference evidence="1" key="1">
    <citation type="journal article" date="2014" name="Front. Microbiol.">
        <title>High frequency of phylogenetically diverse reductive dehalogenase-homologous genes in deep subseafloor sedimentary metagenomes.</title>
        <authorList>
            <person name="Kawai M."/>
            <person name="Futagami T."/>
            <person name="Toyoda A."/>
            <person name="Takaki Y."/>
            <person name="Nishi S."/>
            <person name="Hori S."/>
            <person name="Arai W."/>
            <person name="Tsubouchi T."/>
            <person name="Morono Y."/>
            <person name="Uchiyama I."/>
            <person name="Ito T."/>
            <person name="Fujiyama A."/>
            <person name="Inagaki F."/>
            <person name="Takami H."/>
        </authorList>
    </citation>
    <scope>NUCLEOTIDE SEQUENCE</scope>
    <source>
        <strain evidence="1">Expedition CK06-06</strain>
    </source>
</reference>
<dbReference type="EMBL" id="BARV01026212">
    <property type="protein sequence ID" value="GAI38355.1"/>
    <property type="molecule type" value="Genomic_DNA"/>
</dbReference>
<comment type="caution">
    <text evidence="1">The sequence shown here is derived from an EMBL/GenBank/DDBJ whole genome shotgun (WGS) entry which is preliminary data.</text>
</comment>
<gene>
    <name evidence="1" type="ORF">S06H3_42396</name>
</gene>
<feature type="non-terminal residue" evidence="1">
    <location>
        <position position="1"/>
    </location>
</feature>
<evidence type="ECO:0008006" key="2">
    <source>
        <dbReference type="Google" id="ProtNLM"/>
    </source>
</evidence>